<gene>
    <name evidence="2" type="ORF">TCLT_LOCUS1831</name>
</gene>
<evidence type="ECO:0000313" key="2">
    <source>
        <dbReference type="EMBL" id="VDM97475.1"/>
    </source>
</evidence>
<dbReference type="Gene3D" id="2.30.30.140">
    <property type="match status" value="1"/>
</dbReference>
<dbReference type="SUPFAM" id="SSF63748">
    <property type="entry name" value="Tudor/PWWP/MBT"/>
    <property type="match status" value="1"/>
</dbReference>
<accession>A0A3P7MNZ4</accession>
<organism evidence="2 3">
    <name type="scientific">Thelazia callipaeda</name>
    <name type="common">Oriental eyeworm</name>
    <name type="synonym">Parasitic nematode</name>
    <dbReference type="NCBI Taxonomy" id="103827"/>
    <lineage>
        <taxon>Eukaryota</taxon>
        <taxon>Metazoa</taxon>
        <taxon>Ecdysozoa</taxon>
        <taxon>Nematoda</taxon>
        <taxon>Chromadorea</taxon>
        <taxon>Rhabditida</taxon>
        <taxon>Spirurina</taxon>
        <taxon>Spiruromorpha</taxon>
        <taxon>Thelazioidea</taxon>
        <taxon>Thelaziidae</taxon>
        <taxon>Thelazia</taxon>
    </lineage>
</organism>
<dbReference type="InterPro" id="IPR002999">
    <property type="entry name" value="Tudor"/>
</dbReference>
<dbReference type="SMART" id="SM00333">
    <property type="entry name" value="TUDOR"/>
    <property type="match status" value="1"/>
</dbReference>
<reference evidence="2 3" key="1">
    <citation type="submission" date="2018-11" db="EMBL/GenBank/DDBJ databases">
        <authorList>
            <consortium name="Pathogen Informatics"/>
        </authorList>
    </citation>
    <scope>NUCLEOTIDE SEQUENCE [LARGE SCALE GENOMIC DNA]</scope>
</reference>
<dbReference type="STRING" id="103827.A0A3P7MNZ4"/>
<dbReference type="PROSITE" id="PS50304">
    <property type="entry name" value="TUDOR"/>
    <property type="match status" value="1"/>
</dbReference>
<dbReference type="AlphaFoldDB" id="A0A3P7MNZ4"/>
<dbReference type="Proteomes" id="UP000276776">
    <property type="component" value="Unassembled WGS sequence"/>
</dbReference>
<dbReference type="InterPro" id="IPR050621">
    <property type="entry name" value="Tudor_domain_containing"/>
</dbReference>
<dbReference type="PANTHER" id="PTHR22948">
    <property type="entry name" value="TUDOR DOMAIN CONTAINING PROTEIN"/>
    <property type="match status" value="1"/>
</dbReference>
<dbReference type="CDD" id="cd20379">
    <property type="entry name" value="Tudor_dTUD-like"/>
    <property type="match status" value="1"/>
</dbReference>
<protein>
    <recommendedName>
        <fullName evidence="1">Tudor domain-containing protein</fullName>
    </recommendedName>
</protein>
<dbReference type="Pfam" id="PF00567">
    <property type="entry name" value="TUDOR"/>
    <property type="match status" value="1"/>
</dbReference>
<dbReference type="PANTHER" id="PTHR22948:SF65">
    <property type="entry name" value="A-KINASE ANCHORING PROTEIN 1"/>
    <property type="match status" value="1"/>
</dbReference>
<dbReference type="OrthoDB" id="5841823at2759"/>
<sequence>MLLFFLKSYVPPITIKEESVHFVKRSDDDIGNLNWPLFFVQIQSDELLDIIDRDLDCPSAHEMMSKENIELGTLCVSYCKAYESMFRAVITKIYHEEVEVHYIDYGNYERVSYKNLRSIMNLTDIIKTHPAMGIPCLLSNFDEINEISDISMSNEEILQLQYAVSCERPFFKLKFLRKRIDNIMVVEYVPIVGNS</sequence>
<dbReference type="EMBL" id="UYYF01000282">
    <property type="protein sequence ID" value="VDM97475.1"/>
    <property type="molecule type" value="Genomic_DNA"/>
</dbReference>
<keyword evidence="3" id="KW-1185">Reference proteome</keyword>
<feature type="domain" description="Tudor" evidence="1">
    <location>
        <begin position="68"/>
        <end position="126"/>
    </location>
</feature>
<proteinExistence type="predicted"/>
<name>A0A3P7MNZ4_THECL</name>
<evidence type="ECO:0000259" key="1">
    <source>
        <dbReference type="PROSITE" id="PS50304"/>
    </source>
</evidence>
<evidence type="ECO:0000313" key="3">
    <source>
        <dbReference type="Proteomes" id="UP000276776"/>
    </source>
</evidence>